<evidence type="ECO:0000313" key="3">
    <source>
        <dbReference type="EMBL" id="MBW4671513.1"/>
    </source>
</evidence>
<dbReference type="PROSITE" id="PS50005">
    <property type="entry name" value="TPR"/>
    <property type="match status" value="1"/>
</dbReference>
<feature type="transmembrane region" description="Helical" evidence="2">
    <location>
        <begin position="453"/>
        <end position="479"/>
    </location>
</feature>
<keyword evidence="2" id="KW-1133">Transmembrane helix</keyword>
<gene>
    <name evidence="3" type="ORF">KME60_29835</name>
</gene>
<dbReference type="InterPro" id="IPR011990">
    <property type="entry name" value="TPR-like_helical_dom_sf"/>
</dbReference>
<reference evidence="3" key="2">
    <citation type="journal article" date="2022" name="Microbiol. Resour. Announc.">
        <title>Metagenome Sequencing to Explore Phylogenomics of Terrestrial Cyanobacteria.</title>
        <authorList>
            <person name="Ward R.D."/>
            <person name="Stajich J.E."/>
            <person name="Johansen J.R."/>
            <person name="Huntemann M."/>
            <person name="Clum A."/>
            <person name="Foster B."/>
            <person name="Foster B."/>
            <person name="Roux S."/>
            <person name="Palaniappan K."/>
            <person name="Varghese N."/>
            <person name="Mukherjee S."/>
            <person name="Reddy T.B.K."/>
            <person name="Daum C."/>
            <person name="Copeland A."/>
            <person name="Chen I.A."/>
            <person name="Ivanova N.N."/>
            <person name="Kyrpides N.C."/>
            <person name="Shapiro N."/>
            <person name="Eloe-Fadrosh E.A."/>
            <person name="Pietrasiak N."/>
        </authorList>
    </citation>
    <scope>NUCLEOTIDE SEQUENCE</scope>
    <source>
        <strain evidence="3">GSE-NOS-MK-12-04C</strain>
    </source>
</reference>
<keyword evidence="1" id="KW-0802">TPR repeat</keyword>
<organism evidence="3 4">
    <name type="scientific">Cyanomargarita calcarea GSE-NOS-MK-12-04C</name>
    <dbReference type="NCBI Taxonomy" id="2839659"/>
    <lineage>
        <taxon>Bacteria</taxon>
        <taxon>Bacillati</taxon>
        <taxon>Cyanobacteriota</taxon>
        <taxon>Cyanophyceae</taxon>
        <taxon>Nostocales</taxon>
        <taxon>Cyanomargaritaceae</taxon>
        <taxon>Cyanomargarita</taxon>
    </lineage>
</organism>
<reference evidence="3" key="1">
    <citation type="submission" date="2021-05" db="EMBL/GenBank/DDBJ databases">
        <authorList>
            <person name="Pietrasiak N."/>
            <person name="Ward R."/>
            <person name="Stajich J.E."/>
            <person name="Kurbessoian T."/>
        </authorList>
    </citation>
    <scope>NUCLEOTIDE SEQUENCE</scope>
    <source>
        <strain evidence="3">GSE-NOS-MK-12-04C</strain>
    </source>
</reference>
<evidence type="ECO:0000256" key="2">
    <source>
        <dbReference type="SAM" id="Phobius"/>
    </source>
</evidence>
<dbReference type="Pfam" id="PF13181">
    <property type="entry name" value="TPR_8"/>
    <property type="match status" value="1"/>
</dbReference>
<comment type="caution">
    <text evidence="3">The sequence shown here is derived from an EMBL/GenBank/DDBJ whole genome shotgun (WGS) entry which is preliminary data.</text>
</comment>
<dbReference type="Gene3D" id="3.40.50.300">
    <property type="entry name" value="P-loop containing nucleotide triphosphate hydrolases"/>
    <property type="match status" value="1"/>
</dbReference>
<protein>
    <submittedName>
        <fullName evidence="3">Tetratricopeptide repeat protein</fullName>
    </submittedName>
</protein>
<dbReference type="SUPFAM" id="SSF48452">
    <property type="entry name" value="TPR-like"/>
    <property type="match status" value="1"/>
</dbReference>
<sequence>MSTVPNFSNCYQVGGSLPFTATTYVLRQADEELYAGLKTGSFCYVLNSRQMGKSSLRVRTMRRLETEGFACCAIEMRDICGYGVTPDEFFGGFLSLIVSGFDLSIDVGEWWYKYAYISPLMRLNKFIEEELLETIVKNIVIFVDEIDNVLNLEFKDDFFAFIRGCYNKRADNDKYNRLTFALLGVATPADLITDTNLTAFNIDSQAVELAGLEFQQATPLEQGFVGIVRNTKAVLQEVLNWTGGQPFLTQCLCQLVCIYPSMLVHPNCEAEWVAKIVKERIIDNWWTQDKQQHLQTIRERLLSNESRSCRLLGLYQQILQQREITADDSREQMELRLSGLVVKQQGKLRVYNRIYESVFNCNWVEKQLENLRPYSESFHAWVIANFQDESRLLRGQALQEALTWAETKSLSDLDYQFLAASQELDKQHIQVALQVAQQANQILAKAQTKARKLVRIGFVTMSASILIGVATVPLVLTWLPPFLQKLAYESYYNGLATSDESHMKSALRKLNWALMVRPGYPEAHYTRGLVYEFQNDFNNARFDYEAATLRKLPQAYNSLARLNILDKNYPQAVEQLSQALKLTSNPRLKLIMLKNLGWAKLEQKQYIDAEKFLRESIAIENRQGSAHCLLAQLMEKSGVNKNAIVEWKKCLDFSAPFHPDEKGWVVLAKQRLKKKGEK</sequence>
<dbReference type="Proteomes" id="UP000729701">
    <property type="component" value="Unassembled WGS sequence"/>
</dbReference>
<dbReference type="InterPro" id="IPR027417">
    <property type="entry name" value="P-loop_NTPase"/>
</dbReference>
<dbReference type="Pfam" id="PF14516">
    <property type="entry name" value="AAA_35"/>
    <property type="match status" value="1"/>
</dbReference>
<evidence type="ECO:0000313" key="4">
    <source>
        <dbReference type="Proteomes" id="UP000729701"/>
    </source>
</evidence>
<dbReference type="SMART" id="SM00028">
    <property type="entry name" value="TPR"/>
    <property type="match status" value="3"/>
</dbReference>
<dbReference type="SUPFAM" id="SSF52540">
    <property type="entry name" value="P-loop containing nucleoside triphosphate hydrolases"/>
    <property type="match status" value="1"/>
</dbReference>
<accession>A0A951QVJ4</accession>
<dbReference type="AlphaFoldDB" id="A0A951QVJ4"/>
<dbReference type="Gene3D" id="1.25.40.10">
    <property type="entry name" value="Tetratricopeptide repeat domain"/>
    <property type="match status" value="1"/>
</dbReference>
<name>A0A951QVJ4_9CYAN</name>
<keyword evidence="2" id="KW-0812">Transmembrane</keyword>
<proteinExistence type="predicted"/>
<keyword evidence="2" id="KW-0472">Membrane</keyword>
<feature type="repeat" description="TPR" evidence="1">
    <location>
        <begin position="553"/>
        <end position="586"/>
    </location>
</feature>
<dbReference type="EMBL" id="JAHHGZ010000046">
    <property type="protein sequence ID" value="MBW4671513.1"/>
    <property type="molecule type" value="Genomic_DNA"/>
</dbReference>
<dbReference type="InterPro" id="IPR019734">
    <property type="entry name" value="TPR_rpt"/>
</dbReference>
<evidence type="ECO:0000256" key="1">
    <source>
        <dbReference type="PROSITE-ProRule" id="PRU00339"/>
    </source>
</evidence>